<gene>
    <name evidence="1" type="ORF">FKW44_016656</name>
</gene>
<dbReference type="Proteomes" id="UP000595437">
    <property type="component" value="Chromosome 11"/>
</dbReference>
<dbReference type="EMBL" id="CP045900">
    <property type="protein sequence ID" value="QQP42099.1"/>
    <property type="molecule type" value="Genomic_DNA"/>
</dbReference>
<dbReference type="AlphaFoldDB" id="A0A7T8K1B3"/>
<accession>A0A7T8K1B3</accession>
<organism evidence="1 2">
    <name type="scientific">Caligus rogercresseyi</name>
    <name type="common">Sea louse</name>
    <dbReference type="NCBI Taxonomy" id="217165"/>
    <lineage>
        <taxon>Eukaryota</taxon>
        <taxon>Metazoa</taxon>
        <taxon>Ecdysozoa</taxon>
        <taxon>Arthropoda</taxon>
        <taxon>Crustacea</taxon>
        <taxon>Multicrustacea</taxon>
        <taxon>Hexanauplia</taxon>
        <taxon>Copepoda</taxon>
        <taxon>Siphonostomatoida</taxon>
        <taxon>Caligidae</taxon>
        <taxon>Caligus</taxon>
    </lineage>
</organism>
<sequence length="92" mass="10335">LSVLNALGRSSLWRLKRINRVVCAEPVLLSSTLPTLVPANPRQLPHPRIPSRLESIRPLPKRLQPPLPHPPSMAETPIATTTIFHLELKDSW</sequence>
<evidence type="ECO:0000313" key="1">
    <source>
        <dbReference type="EMBL" id="QQP42099.1"/>
    </source>
</evidence>
<protein>
    <submittedName>
        <fullName evidence="1">FYVE_ RhoGEF and PH domaincontaining protein 4like</fullName>
    </submittedName>
</protein>
<name>A0A7T8K1B3_CALRO</name>
<evidence type="ECO:0000313" key="2">
    <source>
        <dbReference type="Proteomes" id="UP000595437"/>
    </source>
</evidence>
<feature type="non-terminal residue" evidence="1">
    <location>
        <position position="92"/>
    </location>
</feature>
<reference evidence="2" key="1">
    <citation type="submission" date="2021-01" db="EMBL/GenBank/DDBJ databases">
        <title>Caligus Genome Assembly.</title>
        <authorList>
            <person name="Gallardo-Escarate C."/>
        </authorList>
    </citation>
    <scope>NUCLEOTIDE SEQUENCE [LARGE SCALE GENOMIC DNA]</scope>
</reference>
<keyword evidence="2" id="KW-1185">Reference proteome</keyword>
<feature type="non-terminal residue" evidence="1">
    <location>
        <position position="1"/>
    </location>
</feature>
<proteinExistence type="predicted"/>